<evidence type="ECO:0000313" key="2">
    <source>
        <dbReference type="EMBL" id="QBK91006.1"/>
    </source>
</evidence>
<sequence>MMSQFTKDIIYPGREFAKGETELEQKFDDCLMISYRNAGEPTIKIVYDKSVDRDELLEEIPTNWKKWKKAGKLKIHLKLLTTDSEEYQMSLHITEAILKDEREELMEKLNNLKARIQSSKKNNQL</sequence>
<gene>
    <name evidence="2" type="ORF">LCPAC201_03070</name>
</gene>
<name>A0A481Z5X4_9VIRU</name>
<dbReference type="EMBL" id="MK500506">
    <property type="protein sequence ID" value="QBK91006.1"/>
    <property type="molecule type" value="Genomic_DNA"/>
</dbReference>
<evidence type="ECO:0000256" key="1">
    <source>
        <dbReference type="SAM" id="Coils"/>
    </source>
</evidence>
<accession>A0A481Z5X4</accession>
<keyword evidence="1" id="KW-0175">Coiled coil</keyword>
<proteinExistence type="predicted"/>
<reference evidence="2" key="1">
    <citation type="journal article" date="2019" name="MBio">
        <title>Virus Genomes from Deep Sea Sediments Expand the Ocean Megavirome and Support Independent Origins of Viral Gigantism.</title>
        <authorList>
            <person name="Backstrom D."/>
            <person name="Yutin N."/>
            <person name="Jorgensen S.L."/>
            <person name="Dharamshi J."/>
            <person name="Homa F."/>
            <person name="Zaremba-Niedwiedzka K."/>
            <person name="Spang A."/>
            <person name="Wolf Y.I."/>
            <person name="Koonin E.V."/>
            <person name="Ettema T.J."/>
        </authorList>
    </citation>
    <scope>NUCLEOTIDE SEQUENCE</scope>
</reference>
<feature type="coiled-coil region" evidence="1">
    <location>
        <begin position="95"/>
        <end position="122"/>
    </location>
</feature>
<organism evidence="2">
    <name type="scientific">Pithovirus LCPAC201</name>
    <dbReference type="NCBI Taxonomy" id="2506591"/>
    <lineage>
        <taxon>Viruses</taxon>
        <taxon>Pithoviruses</taxon>
    </lineage>
</organism>
<protein>
    <submittedName>
        <fullName evidence="2">Uncharacterized protein</fullName>
    </submittedName>
</protein>